<organism evidence="3 4">
    <name type="scientific">Streptomyces venetus</name>
    <dbReference type="NCBI Taxonomy" id="1701086"/>
    <lineage>
        <taxon>Bacteria</taxon>
        <taxon>Bacillati</taxon>
        <taxon>Actinomycetota</taxon>
        <taxon>Actinomycetes</taxon>
        <taxon>Kitasatosporales</taxon>
        <taxon>Streptomycetaceae</taxon>
        <taxon>Streptomyces</taxon>
    </lineage>
</organism>
<dbReference type="Pfam" id="PF03756">
    <property type="entry name" value="AfsA"/>
    <property type="match status" value="2"/>
</dbReference>
<evidence type="ECO:0000313" key="3">
    <source>
        <dbReference type="EMBL" id="GAA4312649.1"/>
    </source>
</evidence>
<accession>A0ABP8FWT0</accession>
<dbReference type="EMBL" id="BAABET010000004">
    <property type="protein sequence ID" value="GAA4312649.1"/>
    <property type="molecule type" value="Genomic_DNA"/>
</dbReference>
<feature type="compositionally biased region" description="Polar residues" evidence="1">
    <location>
        <begin position="1"/>
        <end position="11"/>
    </location>
</feature>
<gene>
    <name evidence="3" type="ORF">GCM10023086_33290</name>
</gene>
<evidence type="ECO:0000259" key="2">
    <source>
        <dbReference type="Pfam" id="PF03756"/>
    </source>
</evidence>
<reference evidence="4" key="1">
    <citation type="journal article" date="2019" name="Int. J. Syst. Evol. Microbiol.">
        <title>The Global Catalogue of Microorganisms (GCM) 10K type strain sequencing project: providing services to taxonomists for standard genome sequencing and annotation.</title>
        <authorList>
            <consortium name="The Broad Institute Genomics Platform"/>
            <consortium name="The Broad Institute Genome Sequencing Center for Infectious Disease"/>
            <person name="Wu L."/>
            <person name="Ma J."/>
        </authorList>
    </citation>
    <scope>NUCLEOTIDE SEQUENCE [LARGE SCALE GENOMIC DNA]</scope>
    <source>
        <strain evidence="4">JCM 31290</strain>
    </source>
</reference>
<feature type="domain" description="A-factor biosynthesis hotdog" evidence="2">
    <location>
        <begin position="6"/>
        <end position="47"/>
    </location>
</feature>
<evidence type="ECO:0000256" key="1">
    <source>
        <dbReference type="SAM" id="MobiDB-lite"/>
    </source>
</evidence>
<protein>
    <recommendedName>
        <fullName evidence="2">A-factor biosynthesis hotdog domain-containing protein</fullName>
    </recommendedName>
</protein>
<feature type="domain" description="A-factor biosynthesis hotdog" evidence="2">
    <location>
        <begin position="143"/>
        <end position="263"/>
    </location>
</feature>
<dbReference type="InterPro" id="IPR005509">
    <property type="entry name" value="AfsA_hotdog_dom"/>
</dbReference>
<sequence length="295" mass="31825">MTAHTLTTSAHGTERDPGTGTEVVVDEENPFFFDHPLDHVPAMLLLDSALHAAERLTESPSDELGVTHLWMRFDRFCEKDPPARLLLDDEAAAGPDRSVSVRLVQDGTQVCRGGLVTTADASSGPLLTEPRAGARGPCADAKLVHKRAGARVLVGPPHRIDRDTLDTRMLEPEPSAAAAAVHPVTLLVEAGRQASTMIDHTVWNTPLDHQFIVGRLDVSLPTGLAWTDLPVLRCRPRRAGARNRVVTCELMVGDEARGTVTFTGRTVPPAAYRRLRAGTRNRSAATGAGPRETAR</sequence>
<keyword evidence="4" id="KW-1185">Reference proteome</keyword>
<comment type="caution">
    <text evidence="3">The sequence shown here is derived from an EMBL/GenBank/DDBJ whole genome shotgun (WGS) entry which is preliminary data.</text>
</comment>
<dbReference type="Proteomes" id="UP001501115">
    <property type="component" value="Unassembled WGS sequence"/>
</dbReference>
<name>A0ABP8FWT0_9ACTN</name>
<evidence type="ECO:0000313" key="4">
    <source>
        <dbReference type="Proteomes" id="UP001501115"/>
    </source>
</evidence>
<dbReference type="RefSeq" id="WP_345662268.1">
    <property type="nucleotide sequence ID" value="NZ_BAABET010000004.1"/>
</dbReference>
<feature type="region of interest" description="Disordered" evidence="1">
    <location>
        <begin position="1"/>
        <end position="22"/>
    </location>
</feature>
<proteinExistence type="predicted"/>